<dbReference type="AlphaFoldDB" id="A0A1V4JC37"/>
<comment type="caution">
    <text evidence="1">The sequence shown here is derived from an EMBL/GenBank/DDBJ whole genome shotgun (WGS) entry which is preliminary data.</text>
</comment>
<accession>A0A1V4JC37</accession>
<sequence length="75" mass="7856">MVSNSGPWELALPNDADSFSSKKVKILLEFGISGSALTGKGKEIGSLECGLIKRRLVPSTPGLCELCPCYGKTVG</sequence>
<evidence type="ECO:0000313" key="2">
    <source>
        <dbReference type="Proteomes" id="UP000190648"/>
    </source>
</evidence>
<dbReference type="EMBL" id="LSYS01008075">
    <property type="protein sequence ID" value="OPJ69758.1"/>
    <property type="molecule type" value="Genomic_DNA"/>
</dbReference>
<organism evidence="1 2">
    <name type="scientific">Patagioenas fasciata monilis</name>
    <dbReference type="NCBI Taxonomy" id="372326"/>
    <lineage>
        <taxon>Eukaryota</taxon>
        <taxon>Metazoa</taxon>
        <taxon>Chordata</taxon>
        <taxon>Craniata</taxon>
        <taxon>Vertebrata</taxon>
        <taxon>Euteleostomi</taxon>
        <taxon>Archelosauria</taxon>
        <taxon>Archosauria</taxon>
        <taxon>Dinosauria</taxon>
        <taxon>Saurischia</taxon>
        <taxon>Theropoda</taxon>
        <taxon>Coelurosauria</taxon>
        <taxon>Aves</taxon>
        <taxon>Neognathae</taxon>
        <taxon>Neoaves</taxon>
        <taxon>Columbimorphae</taxon>
        <taxon>Columbiformes</taxon>
        <taxon>Columbidae</taxon>
        <taxon>Patagioenas</taxon>
    </lineage>
</organism>
<evidence type="ECO:0000313" key="1">
    <source>
        <dbReference type="EMBL" id="OPJ69758.1"/>
    </source>
</evidence>
<dbReference type="Proteomes" id="UP000190648">
    <property type="component" value="Unassembled WGS sequence"/>
</dbReference>
<reference evidence="1 2" key="1">
    <citation type="submission" date="2016-02" db="EMBL/GenBank/DDBJ databases">
        <title>Band-tailed pigeon sequencing and assembly.</title>
        <authorList>
            <person name="Soares A.E."/>
            <person name="Novak B.J."/>
            <person name="Rice E.S."/>
            <person name="O'Connell B."/>
            <person name="Chang D."/>
            <person name="Weber S."/>
            <person name="Shapiro B."/>
        </authorList>
    </citation>
    <scope>NUCLEOTIDE SEQUENCE [LARGE SCALE GENOMIC DNA]</scope>
    <source>
        <strain evidence="1">BTP2013</strain>
        <tissue evidence="1">Blood</tissue>
    </source>
</reference>
<name>A0A1V4JC37_PATFA</name>
<keyword evidence="2" id="KW-1185">Reference proteome</keyword>
<protein>
    <submittedName>
        <fullName evidence="1">Uncharacterized protein</fullName>
    </submittedName>
</protein>
<proteinExistence type="predicted"/>
<gene>
    <name evidence="1" type="ORF">AV530_012730</name>
</gene>